<comment type="similarity">
    <text evidence="1">Belongs to the ROK (NagC/XylR) family.</text>
</comment>
<reference evidence="2 3" key="1">
    <citation type="submission" date="2015-09" db="EMBL/GenBank/DDBJ databases">
        <authorList>
            <person name="Jackson K.R."/>
            <person name="Lunt B.L."/>
            <person name="Fisher J.N.B."/>
            <person name="Gardner A.V."/>
            <person name="Bailey M.E."/>
            <person name="Deus L.M."/>
            <person name="Earl A.S."/>
            <person name="Gibby P.D."/>
            <person name="Hartmann K.A."/>
            <person name="Liu J.E."/>
            <person name="Manci A.M."/>
            <person name="Nielsen D.A."/>
            <person name="Solomon M.B."/>
            <person name="Breakwell D.P."/>
            <person name="Burnett S.H."/>
            <person name="Grose J.H."/>
        </authorList>
    </citation>
    <scope>NUCLEOTIDE SEQUENCE [LARGE SCALE GENOMIC DNA]</scope>
    <source>
        <strain evidence="2 3">KCOM 1279</strain>
    </source>
</reference>
<dbReference type="PATRIC" id="fig|76859.3.peg.1206"/>
<dbReference type="PANTHER" id="PTHR18964">
    <property type="entry name" value="ROK (REPRESSOR, ORF, KINASE) FAMILY"/>
    <property type="match status" value="1"/>
</dbReference>
<sequence length="372" mass="43095">MYQKEIKQSNENIVFHSIYFTENSFSIPDLTKITNMTFPTIKRVINEFLEKDIIKEWTLSTGGVGRRAVRYKYNPDFCYSIGVSVDEEKIKFIMINTVGKILQSKTVETTNEDFITFFEKNLKDFIVEIDPKHLSKVIGVGISIPGIYNKESHFLEFNNIDRYESSIIKELEKKIGLPIWVENEANMSILAEAIIGKHKVLTDFTVISINNKITCSTFHKFGNKSEDYFFKASRVHHMIVDYENKKKVGDCISFKVLKNKIMKAFPDIKTLDEFFSNKKYRESETGKKILGEYLNYMGIILKNLLFTYNPKKLIICGELSQYGNYLLDDILNIVYEKNHIFYRGRETISFSNFKGSSSIIGAALFPIVDNLM</sequence>
<dbReference type="InterPro" id="IPR036388">
    <property type="entry name" value="WH-like_DNA-bd_sf"/>
</dbReference>
<name>A0A0M5M6I1_9FUSO</name>
<dbReference type="SUPFAM" id="SSF53067">
    <property type="entry name" value="Actin-like ATPase domain"/>
    <property type="match status" value="1"/>
</dbReference>
<dbReference type="Proteomes" id="UP000063147">
    <property type="component" value="Chromosome"/>
</dbReference>
<dbReference type="InterPro" id="IPR000600">
    <property type="entry name" value="ROK"/>
</dbReference>
<dbReference type="SUPFAM" id="SSF46785">
    <property type="entry name" value="Winged helix' DNA-binding domain"/>
    <property type="match status" value="1"/>
</dbReference>
<dbReference type="OrthoDB" id="9796533at2"/>
<dbReference type="Pfam" id="PF00480">
    <property type="entry name" value="ROK"/>
    <property type="match status" value="1"/>
</dbReference>
<dbReference type="RefSeq" id="WP_060676150.1">
    <property type="nucleotide sequence ID" value="NZ_CP012713.1"/>
</dbReference>
<dbReference type="Gene3D" id="3.30.420.40">
    <property type="match status" value="2"/>
</dbReference>
<organism evidence="2">
    <name type="scientific">Fusobacterium animalis</name>
    <dbReference type="NCBI Taxonomy" id="76859"/>
    <lineage>
        <taxon>Bacteria</taxon>
        <taxon>Fusobacteriati</taxon>
        <taxon>Fusobacteriota</taxon>
        <taxon>Fusobacteriia</taxon>
        <taxon>Fusobacteriales</taxon>
        <taxon>Fusobacteriaceae</taxon>
        <taxon>Fusobacterium</taxon>
    </lineage>
</organism>
<evidence type="ECO:0000313" key="3">
    <source>
        <dbReference type="Proteomes" id="UP000063147"/>
    </source>
</evidence>
<gene>
    <name evidence="2" type="ORF">RN98_06045</name>
</gene>
<dbReference type="InterPro" id="IPR036390">
    <property type="entry name" value="WH_DNA-bd_sf"/>
</dbReference>
<evidence type="ECO:0000256" key="1">
    <source>
        <dbReference type="ARBA" id="ARBA00006479"/>
    </source>
</evidence>
<protein>
    <submittedName>
        <fullName evidence="2">XylR family transcriptional regulator</fullName>
    </submittedName>
</protein>
<dbReference type="AlphaFoldDB" id="A0A0M5M6I1"/>
<accession>A0A0M5M6I1</accession>
<dbReference type="Gene3D" id="1.10.10.10">
    <property type="entry name" value="Winged helix-like DNA-binding domain superfamily/Winged helix DNA-binding domain"/>
    <property type="match status" value="1"/>
</dbReference>
<dbReference type="PANTHER" id="PTHR18964:SF149">
    <property type="entry name" value="BIFUNCTIONAL UDP-N-ACETYLGLUCOSAMINE 2-EPIMERASE_N-ACETYLMANNOSAMINE KINASE"/>
    <property type="match status" value="1"/>
</dbReference>
<proteinExistence type="inferred from homology"/>
<dbReference type="InterPro" id="IPR043129">
    <property type="entry name" value="ATPase_NBD"/>
</dbReference>
<dbReference type="EMBL" id="CP012713">
    <property type="protein sequence ID" value="ALF17756.1"/>
    <property type="molecule type" value="Genomic_DNA"/>
</dbReference>
<evidence type="ECO:0000313" key="2">
    <source>
        <dbReference type="EMBL" id="ALF17756.1"/>
    </source>
</evidence>